<evidence type="ECO:0008006" key="3">
    <source>
        <dbReference type="Google" id="ProtNLM"/>
    </source>
</evidence>
<keyword evidence="2" id="KW-1185">Reference proteome</keyword>
<accession>A0A7W7PZE0</accession>
<dbReference type="InterPro" id="IPR036770">
    <property type="entry name" value="Ankyrin_rpt-contain_sf"/>
</dbReference>
<name>A0A7W7PZE0_9PSEU</name>
<dbReference type="Proteomes" id="UP000520767">
    <property type="component" value="Unassembled WGS sequence"/>
</dbReference>
<evidence type="ECO:0000313" key="1">
    <source>
        <dbReference type="EMBL" id="MBB4904145.1"/>
    </source>
</evidence>
<dbReference type="EMBL" id="JACHJQ010000001">
    <property type="protein sequence ID" value="MBB4904145.1"/>
    <property type="molecule type" value="Genomic_DNA"/>
</dbReference>
<dbReference type="SUPFAM" id="SSF48403">
    <property type="entry name" value="Ankyrin repeat"/>
    <property type="match status" value="1"/>
</dbReference>
<protein>
    <recommendedName>
        <fullName evidence="3">Ankyrin repeat protein</fullName>
    </recommendedName>
</protein>
<dbReference type="RefSeq" id="WP_184808439.1">
    <property type="nucleotide sequence ID" value="NZ_JACHJQ010000001.1"/>
</dbReference>
<dbReference type="AlphaFoldDB" id="A0A7W7PZE0"/>
<reference evidence="1 2" key="1">
    <citation type="submission" date="2020-08" db="EMBL/GenBank/DDBJ databases">
        <title>Genomic Encyclopedia of Type Strains, Phase III (KMG-III): the genomes of soil and plant-associated and newly described type strains.</title>
        <authorList>
            <person name="Whitman W."/>
        </authorList>
    </citation>
    <scope>NUCLEOTIDE SEQUENCE [LARGE SCALE GENOMIC DNA]</scope>
    <source>
        <strain evidence="1 2">CECT 8960</strain>
    </source>
</reference>
<proteinExistence type="predicted"/>
<dbReference type="Gene3D" id="1.25.40.20">
    <property type="entry name" value="Ankyrin repeat-containing domain"/>
    <property type="match status" value="1"/>
</dbReference>
<sequence>MNLHEAAAGGTVEQVAELAAQATDVDELEEGRTALWWAVFEHQRANALALVAAGADPWRPMMSGWSPARLAAAGPAPDLFGTGAEFRAAETAAVEEAIRLPGVLWDVEREGLGLTCVAGIDVAEAVRRLAAVPCDREESLDVVGATDVPGGVVLAQPWGFRPAERSVLERLSAGTVCYGLYVNPKSGDQGTSARDGVITGWDLFPGGDVAEDAPAEEVLLTYLYRFEPVAFTCAYAGLRLTDSRAIAGEPDVWLRVLA</sequence>
<evidence type="ECO:0000313" key="2">
    <source>
        <dbReference type="Proteomes" id="UP000520767"/>
    </source>
</evidence>
<comment type="caution">
    <text evidence="1">The sequence shown here is derived from an EMBL/GenBank/DDBJ whole genome shotgun (WGS) entry which is preliminary data.</text>
</comment>
<gene>
    <name evidence="1" type="ORF">FHR82_000355</name>
</gene>
<organism evidence="1 2">
    <name type="scientific">Actinophytocola algeriensis</name>
    <dbReference type="NCBI Taxonomy" id="1768010"/>
    <lineage>
        <taxon>Bacteria</taxon>
        <taxon>Bacillati</taxon>
        <taxon>Actinomycetota</taxon>
        <taxon>Actinomycetes</taxon>
        <taxon>Pseudonocardiales</taxon>
        <taxon>Pseudonocardiaceae</taxon>
    </lineage>
</organism>